<comment type="caution">
    <text evidence="1">The sequence shown here is derived from an EMBL/GenBank/DDBJ whole genome shotgun (WGS) entry which is preliminary data.</text>
</comment>
<accession>A0ABV0TJS4</accession>
<dbReference type="Gene3D" id="3.80.10.10">
    <property type="entry name" value="Ribonuclease Inhibitor"/>
    <property type="match status" value="1"/>
</dbReference>
<dbReference type="PANTHER" id="PTHR24112">
    <property type="entry name" value="LEUCINE-RICH REPEAT, ISOFORM F-RELATED"/>
    <property type="match status" value="1"/>
</dbReference>
<dbReference type="PANTHER" id="PTHR24112:SF43">
    <property type="entry name" value="CAPPING PROTEIN, ARP2_3 AND MYOSIN-I LINKER PROTEIN 3"/>
    <property type="match status" value="1"/>
</dbReference>
<protein>
    <submittedName>
        <fullName evidence="1">Uncharacterized protein</fullName>
    </submittedName>
</protein>
<keyword evidence="2" id="KW-1185">Reference proteome</keyword>
<sequence length="130" mass="14220">DLAVIVASIAYNTWFTKLYCKDMRIGSEVLDQILHTVSKSNSLEELTLDNAGLKADFPQKMASALSENPASVIHSLSLAHNTLDNQGVSNLIQQVCRLNKGLRLLNLSKTSLSSKGRNSRASSLTLFTRT</sequence>
<dbReference type="SUPFAM" id="SSF52047">
    <property type="entry name" value="RNI-like"/>
    <property type="match status" value="1"/>
</dbReference>
<gene>
    <name evidence="1" type="ORF">ILYODFUR_018761</name>
</gene>
<dbReference type="EMBL" id="JAHRIQ010036595">
    <property type="protein sequence ID" value="MEQ2233125.1"/>
    <property type="molecule type" value="Genomic_DNA"/>
</dbReference>
<reference evidence="1 2" key="1">
    <citation type="submission" date="2021-06" db="EMBL/GenBank/DDBJ databases">
        <authorList>
            <person name="Palmer J.M."/>
        </authorList>
    </citation>
    <scope>NUCLEOTIDE SEQUENCE [LARGE SCALE GENOMIC DNA]</scope>
    <source>
        <strain evidence="2">if_2019</strain>
        <tissue evidence="1">Muscle</tissue>
    </source>
</reference>
<evidence type="ECO:0000313" key="2">
    <source>
        <dbReference type="Proteomes" id="UP001482620"/>
    </source>
</evidence>
<dbReference type="Proteomes" id="UP001482620">
    <property type="component" value="Unassembled WGS sequence"/>
</dbReference>
<name>A0ABV0TJS4_9TELE</name>
<feature type="non-terminal residue" evidence="1">
    <location>
        <position position="1"/>
    </location>
</feature>
<proteinExistence type="predicted"/>
<evidence type="ECO:0000313" key="1">
    <source>
        <dbReference type="EMBL" id="MEQ2233125.1"/>
    </source>
</evidence>
<dbReference type="InterPro" id="IPR051279">
    <property type="entry name" value="PP1-Reg/Actin-Interact_Protein"/>
</dbReference>
<dbReference type="InterPro" id="IPR032675">
    <property type="entry name" value="LRR_dom_sf"/>
</dbReference>
<organism evidence="1 2">
    <name type="scientific">Ilyodon furcidens</name>
    <name type="common">goldbreast splitfin</name>
    <dbReference type="NCBI Taxonomy" id="33524"/>
    <lineage>
        <taxon>Eukaryota</taxon>
        <taxon>Metazoa</taxon>
        <taxon>Chordata</taxon>
        <taxon>Craniata</taxon>
        <taxon>Vertebrata</taxon>
        <taxon>Euteleostomi</taxon>
        <taxon>Actinopterygii</taxon>
        <taxon>Neopterygii</taxon>
        <taxon>Teleostei</taxon>
        <taxon>Neoteleostei</taxon>
        <taxon>Acanthomorphata</taxon>
        <taxon>Ovalentaria</taxon>
        <taxon>Atherinomorphae</taxon>
        <taxon>Cyprinodontiformes</taxon>
        <taxon>Goodeidae</taxon>
        <taxon>Ilyodon</taxon>
    </lineage>
</organism>